<dbReference type="Gene3D" id="1.10.10.440">
    <property type="entry name" value="FF domain"/>
    <property type="match status" value="5"/>
</dbReference>
<feature type="domain" description="FF" evidence="4">
    <location>
        <begin position="452"/>
        <end position="507"/>
    </location>
</feature>
<dbReference type="PRINTS" id="PR01217">
    <property type="entry name" value="PRICHEXTENSN"/>
</dbReference>
<feature type="compositionally biased region" description="Low complexity" evidence="2">
    <location>
        <begin position="1"/>
        <end position="17"/>
    </location>
</feature>
<dbReference type="PANTHER" id="PTHR15377">
    <property type="entry name" value="TRANSCRIPTION ELONGATION REGULATOR 1"/>
    <property type="match status" value="1"/>
</dbReference>
<dbReference type="AlphaFoldDB" id="A0AAW1IMX3"/>
<feature type="region of interest" description="Disordered" evidence="2">
    <location>
        <begin position="1"/>
        <end position="76"/>
    </location>
</feature>
<dbReference type="FunFam" id="1.10.10.440:FF:000020">
    <property type="entry name" value="Pre-mRNA-processing protein 40C"/>
    <property type="match status" value="1"/>
</dbReference>
<evidence type="ECO:0000256" key="1">
    <source>
        <dbReference type="ARBA" id="ARBA00022737"/>
    </source>
</evidence>
<feature type="domain" description="FF" evidence="4">
    <location>
        <begin position="520"/>
        <end position="574"/>
    </location>
</feature>
<reference evidence="5" key="1">
    <citation type="submission" date="2024-03" db="EMBL/GenBank/DDBJ databases">
        <title>WGS assembly of Saponaria officinalis var. Norfolk2.</title>
        <authorList>
            <person name="Jenkins J."/>
            <person name="Shu S."/>
            <person name="Grimwood J."/>
            <person name="Barry K."/>
            <person name="Goodstein D."/>
            <person name="Schmutz J."/>
            <person name="Leebens-Mack J."/>
            <person name="Osbourn A."/>
        </authorList>
    </citation>
    <scope>NUCLEOTIDE SEQUENCE [LARGE SCALE GENOMIC DNA]</scope>
    <source>
        <strain evidence="5">JIC</strain>
    </source>
</reference>
<dbReference type="SUPFAM" id="SSF81698">
    <property type="entry name" value="FF domain"/>
    <property type="match status" value="5"/>
</dbReference>
<dbReference type="PROSITE" id="PS01159">
    <property type="entry name" value="WW_DOMAIN_1"/>
    <property type="match status" value="2"/>
</dbReference>
<sequence length="785" mass="87753">METTAPPSTTTPLSSSTPLPPPPPFAPPHMLRPPPLVYPPTYLPPPPAAAPHPAWYPPPQSQPPPQLPPQMMAGMRPPFIPPVYTHPPVYPPPYGFVPRVGGTPSASVPVPDAQPPGVTPVGNPVGTLPATVQQPPEVPPPGTDSSKQFSGNGAKIEGVKNDQSDAWSAHRTESGAVYYYNAVTGESTYEKPSGFKGEAGNATAQPTPVSWEKVHGTDWALVATNDGKKYYYNTKTQTSSWQIPQEVTELRNKQESGNLPENSTSVLNSNALDEKGSTPATVSAPALISGGRDAVALRGVSAPGPSSALDLVKRKLQESGAQVTSFPTSASSGSANLEINGTKTVEAAVKGVQSDGGKEKQRDYEDGNTSDLSSDSEDEDSGPTKEERVRQFKEMLKERGVAPFSKWDKELPKIVFDPRFKAIPTYGERRSLFDHYVRTRAEEERKEKRAAQKAAVEGFKQLLEEANEDIDLDTDYQTFKKRWGQDPRFEALERKEREALYNERFFALKKAAEEKAQAERTVITTNFKSMLRERGDITSSSRWSKVKDGIREDVRYKAVKHEEREALFNEFISELKATDDEAEKSKRREQEKLKEREREMRKRKEREEQEVERVRLKVRRKEAVALYQALLVERIKDPQASWTESKPKLEKDPQGRASNSELDESDMEKLFREHVKMLYERCAQKFRALLAEVITPEAALRKTEDGKTVVTSWSTAKKALKSDARYSMMPRKDREALWKRHAEDIERKQKGAGEPKLDKHSESKSRNSNDSGRYSSASRSAQDRR</sequence>
<proteinExistence type="predicted"/>
<protein>
    <recommendedName>
        <fullName evidence="7">Pre-mRNA-processing protein 40C</fullName>
    </recommendedName>
</protein>
<feature type="domain" description="WW" evidence="3">
    <location>
        <begin position="219"/>
        <end position="246"/>
    </location>
</feature>
<feature type="compositionally biased region" description="Basic and acidic residues" evidence="2">
    <location>
        <begin position="157"/>
        <end position="167"/>
    </location>
</feature>
<feature type="region of interest" description="Disordered" evidence="2">
    <location>
        <begin position="727"/>
        <end position="785"/>
    </location>
</feature>
<feature type="region of interest" description="Disordered" evidence="2">
    <location>
        <begin position="579"/>
        <end position="609"/>
    </location>
</feature>
<dbReference type="GO" id="GO:0003712">
    <property type="term" value="F:transcription coregulator activity"/>
    <property type="evidence" value="ECO:0007669"/>
    <property type="project" value="TreeGrafter"/>
</dbReference>
<evidence type="ECO:0000259" key="3">
    <source>
        <dbReference type="PROSITE" id="PS50020"/>
    </source>
</evidence>
<keyword evidence="6" id="KW-1185">Reference proteome</keyword>
<evidence type="ECO:0000313" key="5">
    <source>
        <dbReference type="EMBL" id="KAK9691377.1"/>
    </source>
</evidence>
<name>A0AAW1IMX3_SAPOF</name>
<dbReference type="SUPFAM" id="SSF51045">
    <property type="entry name" value="WW domain"/>
    <property type="match status" value="2"/>
</dbReference>
<dbReference type="PROSITE" id="PS51676">
    <property type="entry name" value="FF"/>
    <property type="match status" value="4"/>
</dbReference>
<feature type="compositionally biased region" description="Pro residues" evidence="2">
    <location>
        <begin position="18"/>
        <end position="68"/>
    </location>
</feature>
<evidence type="ECO:0000259" key="4">
    <source>
        <dbReference type="PROSITE" id="PS51676"/>
    </source>
</evidence>
<dbReference type="FunFam" id="1.10.10.440:FF:000021">
    <property type="entry name" value="pre-mRNA-processing protein 40C isoform X1"/>
    <property type="match status" value="1"/>
</dbReference>
<feature type="region of interest" description="Disordered" evidence="2">
    <location>
        <begin position="317"/>
        <end position="388"/>
    </location>
</feature>
<evidence type="ECO:0008006" key="7">
    <source>
        <dbReference type="Google" id="ProtNLM"/>
    </source>
</evidence>
<feature type="domain" description="FF" evidence="4">
    <location>
        <begin position="620"/>
        <end position="677"/>
    </location>
</feature>
<dbReference type="CDD" id="cd00201">
    <property type="entry name" value="WW"/>
    <property type="match status" value="2"/>
</dbReference>
<feature type="domain" description="WW" evidence="3">
    <location>
        <begin position="161"/>
        <end position="194"/>
    </location>
</feature>
<feature type="domain" description="FF" evidence="4">
    <location>
        <begin position="385"/>
        <end position="439"/>
    </location>
</feature>
<feature type="compositionally biased region" description="Polar residues" evidence="2">
    <location>
        <begin position="319"/>
        <end position="343"/>
    </location>
</feature>
<dbReference type="PROSITE" id="PS50020">
    <property type="entry name" value="WW_DOMAIN_2"/>
    <property type="match status" value="2"/>
</dbReference>
<dbReference type="FunFam" id="1.10.10.440:FF:000028">
    <property type="entry name" value="Pre-mRNA-processing protein 40C"/>
    <property type="match status" value="1"/>
</dbReference>
<dbReference type="SMART" id="SM00441">
    <property type="entry name" value="FF"/>
    <property type="match status" value="5"/>
</dbReference>
<dbReference type="InterPro" id="IPR045148">
    <property type="entry name" value="TCRG1-like"/>
</dbReference>
<feature type="region of interest" description="Disordered" evidence="2">
    <location>
        <begin position="105"/>
        <end position="167"/>
    </location>
</feature>
<feature type="compositionally biased region" description="Polar residues" evidence="2">
    <location>
        <begin position="255"/>
        <end position="271"/>
    </location>
</feature>
<dbReference type="EMBL" id="JBDFQZ010000009">
    <property type="protein sequence ID" value="KAK9691377.1"/>
    <property type="molecule type" value="Genomic_DNA"/>
</dbReference>
<dbReference type="InterPro" id="IPR001202">
    <property type="entry name" value="WW_dom"/>
</dbReference>
<gene>
    <name evidence="5" type="ORF">RND81_09G193400</name>
</gene>
<evidence type="ECO:0000313" key="6">
    <source>
        <dbReference type="Proteomes" id="UP001443914"/>
    </source>
</evidence>
<dbReference type="PANTHER" id="PTHR15377:SF3">
    <property type="entry name" value="WW DOMAIN-CONTAINING PROTEIN"/>
    <property type="match status" value="1"/>
</dbReference>
<feature type="region of interest" description="Disordered" evidence="2">
    <location>
        <begin position="641"/>
        <end position="665"/>
    </location>
</feature>
<feature type="compositionally biased region" description="Basic and acidic residues" evidence="2">
    <location>
        <begin position="645"/>
        <end position="654"/>
    </location>
</feature>
<dbReference type="Proteomes" id="UP001443914">
    <property type="component" value="Unassembled WGS sequence"/>
</dbReference>
<keyword evidence="1" id="KW-0677">Repeat</keyword>
<feature type="compositionally biased region" description="Basic and acidic residues" evidence="2">
    <location>
        <begin position="727"/>
        <end position="767"/>
    </location>
</feature>
<dbReference type="GO" id="GO:0070063">
    <property type="term" value="F:RNA polymerase binding"/>
    <property type="evidence" value="ECO:0007669"/>
    <property type="project" value="InterPro"/>
</dbReference>
<dbReference type="InterPro" id="IPR002713">
    <property type="entry name" value="FF_domain"/>
</dbReference>
<accession>A0AAW1IMX3</accession>
<feature type="compositionally biased region" description="Polar residues" evidence="2">
    <location>
        <begin position="768"/>
        <end position="785"/>
    </location>
</feature>
<dbReference type="InterPro" id="IPR036020">
    <property type="entry name" value="WW_dom_sf"/>
</dbReference>
<feature type="compositionally biased region" description="Low complexity" evidence="2">
    <location>
        <begin position="119"/>
        <end position="129"/>
    </location>
</feature>
<comment type="caution">
    <text evidence="5">The sequence shown here is derived from an EMBL/GenBank/DDBJ whole genome shotgun (WGS) entry which is preliminary data.</text>
</comment>
<dbReference type="Pfam" id="PF00397">
    <property type="entry name" value="WW"/>
    <property type="match status" value="2"/>
</dbReference>
<evidence type="ECO:0000256" key="2">
    <source>
        <dbReference type="SAM" id="MobiDB-lite"/>
    </source>
</evidence>
<feature type="region of interest" description="Disordered" evidence="2">
    <location>
        <begin position="250"/>
        <end position="285"/>
    </location>
</feature>
<organism evidence="5 6">
    <name type="scientific">Saponaria officinalis</name>
    <name type="common">Common soapwort</name>
    <name type="synonym">Lychnis saponaria</name>
    <dbReference type="NCBI Taxonomy" id="3572"/>
    <lineage>
        <taxon>Eukaryota</taxon>
        <taxon>Viridiplantae</taxon>
        <taxon>Streptophyta</taxon>
        <taxon>Embryophyta</taxon>
        <taxon>Tracheophyta</taxon>
        <taxon>Spermatophyta</taxon>
        <taxon>Magnoliopsida</taxon>
        <taxon>eudicotyledons</taxon>
        <taxon>Gunneridae</taxon>
        <taxon>Pentapetalae</taxon>
        <taxon>Caryophyllales</taxon>
        <taxon>Caryophyllaceae</taxon>
        <taxon>Caryophylleae</taxon>
        <taxon>Saponaria</taxon>
    </lineage>
</organism>
<dbReference type="GO" id="GO:0005634">
    <property type="term" value="C:nucleus"/>
    <property type="evidence" value="ECO:0007669"/>
    <property type="project" value="TreeGrafter"/>
</dbReference>
<feature type="compositionally biased region" description="Basic and acidic residues" evidence="2">
    <location>
        <begin position="356"/>
        <end position="365"/>
    </location>
</feature>
<dbReference type="InterPro" id="IPR036517">
    <property type="entry name" value="FF_domain_sf"/>
</dbReference>
<dbReference type="SMART" id="SM00456">
    <property type="entry name" value="WW"/>
    <property type="match status" value="2"/>
</dbReference>
<dbReference type="Gene3D" id="2.20.70.10">
    <property type="match status" value="2"/>
</dbReference>
<dbReference type="Pfam" id="PF01846">
    <property type="entry name" value="FF"/>
    <property type="match status" value="5"/>
</dbReference>